<evidence type="ECO:0000256" key="2">
    <source>
        <dbReference type="HAMAP-Rule" id="MF_00758"/>
    </source>
</evidence>
<keyword evidence="4" id="KW-1185">Reference proteome</keyword>
<dbReference type="AlphaFoldDB" id="A0A062U5G6"/>
<name>A0A062U5G6_9PROT</name>
<gene>
    <name evidence="3" type="ORF">HY3_10680</name>
</gene>
<reference evidence="3 4" key="1">
    <citation type="submission" date="2013-04" db="EMBL/GenBank/DDBJ databases">
        <title>Hyphomonas sp. T24B3 Genome Sequencing.</title>
        <authorList>
            <person name="Lai Q."/>
            <person name="Shao Z."/>
        </authorList>
    </citation>
    <scope>NUCLEOTIDE SEQUENCE [LARGE SCALE GENOMIC DNA]</scope>
    <source>
        <strain evidence="3 4">T24B3</strain>
    </source>
</reference>
<dbReference type="STRING" id="1280941.HY2_10495"/>
<dbReference type="HAMAP" id="MF_00758">
    <property type="entry name" value="UPF0301"/>
    <property type="match status" value="1"/>
</dbReference>
<accession>A0A328JWG6</accession>
<comment type="caution">
    <text evidence="3">The sequence shown here is derived from an EMBL/GenBank/DDBJ whole genome shotgun (WGS) entry which is preliminary data.</text>
</comment>
<dbReference type="PANTHER" id="PTHR30327">
    <property type="entry name" value="UNCHARACTERIZED PROTEIN YQGE"/>
    <property type="match status" value="1"/>
</dbReference>
<sequence>MDAELTGKVLIALPGIGDPRFARSVILLCAHSPEFAMGIVLNKPMVGLKLPQLLEQLDVPLEIEVSDTYVLDGGPVSSDRGFVLHTEDVMSEGATLEVNDDLCMTATRDILHAIASEAAPRRSVLALGYSGWGAGQLEYELAENAWLVADPDPELVFGENHEEKWHKALSSLGIDTGRLQVDPGRA</sequence>
<dbReference type="InterPro" id="IPR003774">
    <property type="entry name" value="AlgH-like"/>
</dbReference>
<dbReference type="eggNOG" id="COG1678">
    <property type="taxonomic scope" value="Bacteria"/>
</dbReference>
<organism evidence="3 4">
    <name type="scientific">Hyphomonas pacifica</name>
    <dbReference type="NCBI Taxonomy" id="1280941"/>
    <lineage>
        <taxon>Bacteria</taxon>
        <taxon>Pseudomonadati</taxon>
        <taxon>Pseudomonadota</taxon>
        <taxon>Alphaproteobacteria</taxon>
        <taxon>Hyphomonadales</taxon>
        <taxon>Hyphomonadaceae</taxon>
        <taxon>Hyphomonas</taxon>
    </lineage>
</organism>
<dbReference type="OrthoDB" id="9807486at2"/>
<evidence type="ECO:0000256" key="1">
    <source>
        <dbReference type="ARBA" id="ARBA00009600"/>
    </source>
</evidence>
<dbReference type="GO" id="GO:0005829">
    <property type="term" value="C:cytosol"/>
    <property type="evidence" value="ECO:0007669"/>
    <property type="project" value="TreeGrafter"/>
</dbReference>
<accession>A0A062U5G6</accession>
<comment type="similarity">
    <text evidence="1 2">Belongs to the UPF0301 (AlgH) family.</text>
</comment>
<dbReference type="Proteomes" id="UP000249123">
    <property type="component" value="Unassembled WGS sequence"/>
</dbReference>
<dbReference type="PANTHER" id="PTHR30327:SF1">
    <property type="entry name" value="UPF0301 PROTEIN YQGE"/>
    <property type="match status" value="1"/>
</dbReference>
<dbReference type="SUPFAM" id="SSF143456">
    <property type="entry name" value="VC0467-like"/>
    <property type="match status" value="1"/>
</dbReference>
<dbReference type="RefSeq" id="WP_034825172.1">
    <property type="nucleotide sequence ID" value="NZ_AWFA01000010.1"/>
</dbReference>
<dbReference type="Gene3D" id="3.40.1740.10">
    <property type="entry name" value="VC0467-like"/>
    <property type="match status" value="1"/>
</dbReference>
<protein>
    <recommendedName>
        <fullName evidence="2">UPF0301 protein HY3_10680</fullName>
    </recommendedName>
</protein>
<dbReference type="EMBL" id="AWFB01000010">
    <property type="protein sequence ID" value="RAN34600.1"/>
    <property type="molecule type" value="Genomic_DNA"/>
</dbReference>
<evidence type="ECO:0000313" key="4">
    <source>
        <dbReference type="Proteomes" id="UP000249123"/>
    </source>
</evidence>
<evidence type="ECO:0000313" key="3">
    <source>
        <dbReference type="EMBL" id="RAN34600.1"/>
    </source>
</evidence>
<dbReference type="Pfam" id="PF02622">
    <property type="entry name" value="DUF179"/>
    <property type="match status" value="1"/>
</dbReference>
<proteinExistence type="inferred from homology"/>